<evidence type="ECO:0000259" key="7">
    <source>
        <dbReference type="Pfam" id="PF20684"/>
    </source>
</evidence>
<evidence type="ECO:0000313" key="8">
    <source>
        <dbReference type="EMBL" id="EPS33275.1"/>
    </source>
</evidence>
<feature type="transmembrane region" description="Helical" evidence="6">
    <location>
        <begin position="132"/>
        <end position="154"/>
    </location>
</feature>
<evidence type="ECO:0000256" key="4">
    <source>
        <dbReference type="ARBA" id="ARBA00023136"/>
    </source>
</evidence>
<dbReference type="Pfam" id="PF20684">
    <property type="entry name" value="Fung_rhodopsin"/>
    <property type="match status" value="1"/>
</dbReference>
<dbReference type="InterPro" id="IPR052337">
    <property type="entry name" value="SAT4-like"/>
</dbReference>
<feature type="transmembrane region" description="Helical" evidence="6">
    <location>
        <begin position="43"/>
        <end position="69"/>
    </location>
</feature>
<sequence>MLLNLHPESVIAVGVLLPTLASVAMGLRLFSRQHLGVPLKEDDWLLLVSTIFVWGLGITNIAGAALGALGAHSLPAGPNAPHGNTILRGPKDEIAEQIVLGYSIVEKITFGVIKISVIMAYRRIFRGRGFNIASLCMMVVCTLLALSFLITSALQCHVRNWNLKYLEWSHRKHCIQAEISWSGYAIADVLTDLVLLLFPVPLVWKLQLTMSKKISVLLVFLLGSLSTAVGIVRMVVILYFTYGAPDGYRDLLDTISTALIWSLVEASVAILATCLPSIRPLIHRSSASYPSKRPIYASGHQLSKPRDSQLRAHPVMHGFDEIDDSQQPVLPAAARIWAR</sequence>
<dbReference type="OrthoDB" id="5393606at2759"/>
<evidence type="ECO:0000313" key="9">
    <source>
        <dbReference type="Proteomes" id="UP000019376"/>
    </source>
</evidence>
<dbReference type="eggNOG" id="ENOG502SR1P">
    <property type="taxonomic scope" value="Eukaryota"/>
</dbReference>
<gene>
    <name evidence="8" type="ORF">PDE_08237</name>
</gene>
<dbReference type="AlphaFoldDB" id="S7ZRD3"/>
<evidence type="ECO:0000256" key="3">
    <source>
        <dbReference type="ARBA" id="ARBA00022989"/>
    </source>
</evidence>
<dbReference type="GO" id="GO:0016020">
    <property type="term" value="C:membrane"/>
    <property type="evidence" value="ECO:0007669"/>
    <property type="project" value="UniProtKB-SubCell"/>
</dbReference>
<feature type="transmembrane region" description="Helical" evidence="6">
    <location>
        <begin position="254"/>
        <end position="275"/>
    </location>
</feature>
<feature type="transmembrane region" description="Helical" evidence="6">
    <location>
        <begin position="99"/>
        <end position="120"/>
    </location>
</feature>
<evidence type="ECO:0000256" key="5">
    <source>
        <dbReference type="ARBA" id="ARBA00038359"/>
    </source>
</evidence>
<feature type="domain" description="Rhodopsin" evidence="7">
    <location>
        <begin position="27"/>
        <end position="284"/>
    </location>
</feature>
<evidence type="ECO:0000256" key="6">
    <source>
        <dbReference type="SAM" id="Phobius"/>
    </source>
</evidence>
<protein>
    <recommendedName>
        <fullName evidence="7">Rhodopsin domain-containing protein</fullName>
    </recommendedName>
</protein>
<name>S7ZRD3_PENO1</name>
<proteinExistence type="inferred from homology"/>
<keyword evidence="4 6" id="KW-0472">Membrane</keyword>
<dbReference type="InterPro" id="IPR049326">
    <property type="entry name" value="Rhodopsin_dom_fungi"/>
</dbReference>
<dbReference type="STRING" id="933388.S7ZRD3"/>
<evidence type="ECO:0000256" key="1">
    <source>
        <dbReference type="ARBA" id="ARBA00004141"/>
    </source>
</evidence>
<dbReference type="PANTHER" id="PTHR33048">
    <property type="entry name" value="PTH11-LIKE INTEGRAL MEMBRANE PROTEIN (AFU_ORTHOLOGUE AFUA_5G11245)"/>
    <property type="match status" value="1"/>
</dbReference>
<reference evidence="8 9" key="1">
    <citation type="journal article" date="2013" name="PLoS ONE">
        <title>Genomic and secretomic analyses reveal unique features of the lignocellulolytic enzyme system of Penicillium decumbens.</title>
        <authorList>
            <person name="Liu G."/>
            <person name="Zhang L."/>
            <person name="Wei X."/>
            <person name="Zou G."/>
            <person name="Qin Y."/>
            <person name="Ma L."/>
            <person name="Li J."/>
            <person name="Zheng H."/>
            <person name="Wang S."/>
            <person name="Wang C."/>
            <person name="Xun L."/>
            <person name="Zhao G.-P."/>
            <person name="Zhou Z."/>
            <person name="Qu Y."/>
        </authorList>
    </citation>
    <scope>NUCLEOTIDE SEQUENCE [LARGE SCALE GENOMIC DNA]</scope>
    <source>
        <strain evidence="9">114-2 / CGMCC 5302</strain>
    </source>
</reference>
<keyword evidence="9" id="KW-1185">Reference proteome</keyword>
<comment type="subcellular location">
    <subcellularLocation>
        <location evidence="1">Membrane</location>
        <topology evidence="1">Multi-pass membrane protein</topology>
    </subcellularLocation>
</comment>
<dbReference type="EMBL" id="KB644415">
    <property type="protein sequence ID" value="EPS33275.1"/>
    <property type="molecule type" value="Genomic_DNA"/>
</dbReference>
<evidence type="ECO:0000256" key="2">
    <source>
        <dbReference type="ARBA" id="ARBA00022692"/>
    </source>
</evidence>
<accession>S7ZRD3</accession>
<dbReference type="PhylomeDB" id="S7ZRD3"/>
<dbReference type="PANTHER" id="PTHR33048:SF134">
    <property type="entry name" value="INTEGRAL MEMBRANE PROTEIN"/>
    <property type="match status" value="1"/>
</dbReference>
<feature type="transmembrane region" description="Helical" evidence="6">
    <location>
        <begin position="181"/>
        <end position="204"/>
    </location>
</feature>
<feature type="transmembrane region" description="Helical" evidence="6">
    <location>
        <begin position="12"/>
        <end position="31"/>
    </location>
</feature>
<feature type="transmembrane region" description="Helical" evidence="6">
    <location>
        <begin position="216"/>
        <end position="242"/>
    </location>
</feature>
<keyword evidence="2 6" id="KW-0812">Transmembrane</keyword>
<dbReference type="Proteomes" id="UP000019376">
    <property type="component" value="Unassembled WGS sequence"/>
</dbReference>
<keyword evidence="3 6" id="KW-1133">Transmembrane helix</keyword>
<comment type="similarity">
    <text evidence="5">Belongs to the SAT4 family.</text>
</comment>
<organism evidence="8 9">
    <name type="scientific">Penicillium oxalicum (strain 114-2 / CGMCC 5302)</name>
    <name type="common">Penicillium decumbens</name>
    <dbReference type="NCBI Taxonomy" id="933388"/>
    <lineage>
        <taxon>Eukaryota</taxon>
        <taxon>Fungi</taxon>
        <taxon>Dikarya</taxon>
        <taxon>Ascomycota</taxon>
        <taxon>Pezizomycotina</taxon>
        <taxon>Eurotiomycetes</taxon>
        <taxon>Eurotiomycetidae</taxon>
        <taxon>Eurotiales</taxon>
        <taxon>Aspergillaceae</taxon>
        <taxon>Penicillium</taxon>
    </lineage>
</organism>
<dbReference type="HOGENOM" id="CLU_028200_0_0_1"/>